<dbReference type="Gene3D" id="3.40.1120.10">
    <property type="entry name" value="Ribosomal protein l15e"/>
    <property type="match status" value="1"/>
</dbReference>
<dbReference type="NCBIfam" id="NF003269">
    <property type="entry name" value="PRK04243.1"/>
    <property type="match status" value="1"/>
</dbReference>
<dbReference type="EMBL" id="AUZY01007156">
    <property type="protein sequence ID" value="EQD51308.1"/>
    <property type="molecule type" value="Genomic_DNA"/>
</dbReference>
<gene>
    <name evidence="5" type="ORF">B1B_11059</name>
</gene>
<dbReference type="InterPro" id="IPR000439">
    <property type="entry name" value="Ribosomal_eL15"/>
</dbReference>
<reference evidence="5" key="2">
    <citation type="journal article" date="2014" name="ISME J.">
        <title>Microbial stratification in low pH oxic and suboxic macroscopic growths along an acid mine drainage.</title>
        <authorList>
            <person name="Mendez-Garcia C."/>
            <person name="Mesa V."/>
            <person name="Sprenger R.R."/>
            <person name="Richter M."/>
            <person name="Diez M.S."/>
            <person name="Solano J."/>
            <person name="Bargiela R."/>
            <person name="Golyshina O.V."/>
            <person name="Manteca A."/>
            <person name="Ramos J.L."/>
            <person name="Gallego J.R."/>
            <person name="Llorente I."/>
            <person name="Martins Dos Santos V.A."/>
            <person name="Jensen O.N."/>
            <person name="Pelaez A.I."/>
            <person name="Sanchez J."/>
            <person name="Ferrer M."/>
        </authorList>
    </citation>
    <scope>NUCLEOTIDE SEQUENCE</scope>
</reference>
<name>T1A355_9ZZZZ</name>
<dbReference type="SUPFAM" id="SSF54189">
    <property type="entry name" value="Ribosomal proteins S24e, L23 and L15e"/>
    <property type="match status" value="1"/>
</dbReference>
<dbReference type="InterPro" id="IPR024794">
    <property type="entry name" value="Rbsml_eL15_core_dom_sf"/>
</dbReference>
<comment type="caution">
    <text evidence="5">The sequence shown here is derived from an EMBL/GenBank/DDBJ whole genome shotgun (WGS) entry which is preliminary data.</text>
</comment>
<evidence type="ECO:0000313" key="5">
    <source>
        <dbReference type="EMBL" id="EQD51308.1"/>
    </source>
</evidence>
<comment type="similarity">
    <text evidence="1">Belongs to the eukaryotic ribosomal protein eL15 family.</text>
</comment>
<feature type="compositionally biased region" description="Basic and acidic residues" evidence="4">
    <location>
        <begin position="171"/>
        <end position="185"/>
    </location>
</feature>
<accession>T1A355</accession>
<dbReference type="GO" id="GO:0002181">
    <property type="term" value="P:cytoplasmic translation"/>
    <property type="evidence" value="ECO:0007669"/>
    <property type="project" value="TreeGrafter"/>
</dbReference>
<sequence length="204" mass="23652">MAESAYSRMGRSFRATLGDEGAALRHERLLTWRRENTVTRVEHPVRLDRARAVGYRAKEGFIVVRVRVRRGGQRHRAIIAGRRPKRKGINRMTLAKSLKRIAEERAQKHYPNLEVLNSYWVGEDGKEKFFEVILVDVSHPSIIADPKTEWMAAPTQKGRVYRGLTSAGRETRGLRWKGKGAERMRPSRTRNRRDTRRTQTKVIP</sequence>
<dbReference type="SMART" id="SM01384">
    <property type="entry name" value="Ribosomal_L15e"/>
    <property type="match status" value="1"/>
</dbReference>
<protein>
    <submittedName>
        <fullName evidence="5">Ribosomal protein L15e</fullName>
    </submittedName>
</protein>
<proteinExistence type="inferred from homology"/>
<keyword evidence="2 5" id="KW-0689">Ribosomal protein</keyword>
<evidence type="ECO:0000256" key="3">
    <source>
        <dbReference type="ARBA" id="ARBA00023274"/>
    </source>
</evidence>
<evidence type="ECO:0000256" key="2">
    <source>
        <dbReference type="ARBA" id="ARBA00022980"/>
    </source>
</evidence>
<dbReference type="GO" id="GO:0022625">
    <property type="term" value="C:cytosolic large ribosomal subunit"/>
    <property type="evidence" value="ECO:0007669"/>
    <property type="project" value="TreeGrafter"/>
</dbReference>
<dbReference type="Pfam" id="PF00827">
    <property type="entry name" value="Ribosomal_L15e"/>
    <property type="match status" value="1"/>
</dbReference>
<keyword evidence="3" id="KW-0687">Ribonucleoprotein</keyword>
<dbReference type="AlphaFoldDB" id="T1A355"/>
<reference evidence="5" key="1">
    <citation type="submission" date="2013-08" db="EMBL/GenBank/DDBJ databases">
        <authorList>
            <person name="Mendez C."/>
            <person name="Richter M."/>
            <person name="Ferrer M."/>
            <person name="Sanchez J."/>
        </authorList>
    </citation>
    <scope>NUCLEOTIDE SEQUENCE</scope>
</reference>
<evidence type="ECO:0000256" key="1">
    <source>
        <dbReference type="ARBA" id="ARBA00006857"/>
    </source>
</evidence>
<evidence type="ECO:0000256" key="4">
    <source>
        <dbReference type="SAM" id="MobiDB-lite"/>
    </source>
</evidence>
<dbReference type="InterPro" id="IPR012678">
    <property type="entry name" value="Ribosomal_uL23/eL15/eS24_sf"/>
</dbReference>
<dbReference type="PANTHER" id="PTHR11847">
    <property type="entry name" value="RIBOSOMAL PROTEIN L15"/>
    <property type="match status" value="1"/>
</dbReference>
<dbReference type="PANTHER" id="PTHR11847:SF4">
    <property type="entry name" value="LARGE RIBOSOMAL SUBUNIT PROTEIN EL15"/>
    <property type="match status" value="1"/>
</dbReference>
<feature type="compositionally biased region" description="Basic residues" evidence="4">
    <location>
        <begin position="186"/>
        <end position="204"/>
    </location>
</feature>
<organism evidence="5">
    <name type="scientific">mine drainage metagenome</name>
    <dbReference type="NCBI Taxonomy" id="410659"/>
    <lineage>
        <taxon>unclassified sequences</taxon>
        <taxon>metagenomes</taxon>
        <taxon>ecological metagenomes</taxon>
    </lineage>
</organism>
<feature type="region of interest" description="Disordered" evidence="4">
    <location>
        <begin position="171"/>
        <end position="204"/>
    </location>
</feature>
<dbReference type="GO" id="GO:0003735">
    <property type="term" value="F:structural constituent of ribosome"/>
    <property type="evidence" value="ECO:0007669"/>
    <property type="project" value="InterPro"/>
</dbReference>
<dbReference type="GO" id="GO:0003723">
    <property type="term" value="F:RNA binding"/>
    <property type="evidence" value="ECO:0007669"/>
    <property type="project" value="TreeGrafter"/>
</dbReference>